<dbReference type="Gene3D" id="3.30.70.1290">
    <property type="entry name" value="Transposase IS200-like"/>
    <property type="match status" value="1"/>
</dbReference>
<sequence length="175" mass="20592">MVQYRRNFVTGGAYFFRVTLVDRRSNLLIQHVDVLRKSLKKVQQHHPFEIVAWLVLPDHIHAVWTSPKDDRDYSGCWRAIKSHFVRIVKKIGVPITMRADGSAILWQRRFWEHTIRNDDDLRRCVDYCYINPVKHGLVKAVVDWPYSSFHRDVKRGIYPSDWAGDTQDNGGYGEP</sequence>
<dbReference type="PANTHER" id="PTHR36966">
    <property type="entry name" value="REP-ASSOCIATED TYROSINE TRANSPOSASE"/>
    <property type="match status" value="1"/>
</dbReference>
<dbReference type="Proteomes" id="UP000000383">
    <property type="component" value="Chromosome"/>
</dbReference>
<dbReference type="SUPFAM" id="SSF143422">
    <property type="entry name" value="Transposase IS200-like"/>
    <property type="match status" value="1"/>
</dbReference>
<dbReference type="InterPro" id="IPR002686">
    <property type="entry name" value="Transposase_17"/>
</dbReference>
<dbReference type="SMART" id="SM01321">
    <property type="entry name" value="Y1_Tnp"/>
    <property type="match status" value="1"/>
</dbReference>
<dbReference type="Pfam" id="PF01797">
    <property type="entry name" value="Y1_Tnp"/>
    <property type="match status" value="1"/>
</dbReference>
<dbReference type="PANTHER" id="PTHR36966:SF1">
    <property type="entry name" value="REP-ASSOCIATED TYROSINE TRANSPOSASE"/>
    <property type="match status" value="1"/>
</dbReference>
<dbReference type="eggNOG" id="COG1943">
    <property type="taxonomic scope" value="Bacteria"/>
</dbReference>
<dbReference type="HOGENOM" id="CLU_068226_6_0_4"/>
<dbReference type="KEGG" id="meh:M301_0622"/>
<dbReference type="RefSeq" id="WP_013147322.1">
    <property type="nucleotide sequence ID" value="NC_014207.1"/>
</dbReference>
<reference evidence="2 3" key="2">
    <citation type="journal article" date="2011" name="J. Bacteriol.">
        <title>Genomes of three methylotrophs from a single niche uncover genetic and metabolic divergence of Methylophilaceae.</title>
        <authorList>
            <person name="Lapidus A."/>
            <person name="Clum A."/>
            <person name="Labutti K."/>
            <person name="Kaluzhnaya M.G."/>
            <person name="Lim S."/>
            <person name="Beck D.A."/>
            <person name="Glavina Del Rio T."/>
            <person name="Nolan M."/>
            <person name="Mavromatis K."/>
            <person name="Huntemann M."/>
            <person name="Lucas S."/>
            <person name="Lidstrom M.E."/>
            <person name="Ivanova N."/>
            <person name="Chistoserdova L."/>
        </authorList>
    </citation>
    <scope>NUCLEOTIDE SEQUENCE [LARGE SCALE GENOMIC DNA]</scope>
    <source>
        <strain evidence="2 3">301</strain>
    </source>
</reference>
<name>D7DN67_METV0</name>
<dbReference type="InterPro" id="IPR052715">
    <property type="entry name" value="RAYT_transposase"/>
</dbReference>
<reference evidence="3" key="1">
    <citation type="submission" date="2010-05" db="EMBL/GenBank/DDBJ databases">
        <title>Complete sequence of Methylotenera sp. 301.</title>
        <authorList>
            <person name="Lucas S."/>
            <person name="Copeland A."/>
            <person name="Lapidus A."/>
            <person name="Cheng J.-F."/>
            <person name="Bruce D."/>
            <person name="Goodwin L."/>
            <person name="Pitluck S."/>
            <person name="Clum A."/>
            <person name="Land M."/>
            <person name="Hauser L."/>
            <person name="Kyrpides N."/>
            <person name="Ivanova N."/>
            <person name="Chistoservova L."/>
            <person name="Kalyuzhnaya M."/>
            <person name="Woyke T."/>
        </authorList>
    </citation>
    <scope>NUCLEOTIDE SEQUENCE [LARGE SCALE GENOMIC DNA]</scope>
    <source>
        <strain evidence="3">301</strain>
    </source>
</reference>
<accession>D7DN67</accession>
<dbReference type="AlphaFoldDB" id="D7DN67"/>
<dbReference type="STRING" id="666681.M301_0622"/>
<evidence type="ECO:0000313" key="3">
    <source>
        <dbReference type="Proteomes" id="UP000000383"/>
    </source>
</evidence>
<feature type="domain" description="Transposase IS200-like" evidence="1">
    <location>
        <begin position="9"/>
        <end position="131"/>
    </location>
</feature>
<keyword evidence="3" id="KW-1185">Reference proteome</keyword>
<dbReference type="GO" id="GO:0043565">
    <property type="term" value="F:sequence-specific DNA binding"/>
    <property type="evidence" value="ECO:0007669"/>
    <property type="project" value="TreeGrafter"/>
</dbReference>
<protein>
    <recommendedName>
        <fullName evidence="1">Transposase IS200-like domain-containing protein</fullName>
    </recommendedName>
</protein>
<evidence type="ECO:0000313" key="2">
    <source>
        <dbReference type="EMBL" id="ADI29006.1"/>
    </source>
</evidence>
<dbReference type="GO" id="GO:0004803">
    <property type="term" value="F:transposase activity"/>
    <property type="evidence" value="ECO:0007669"/>
    <property type="project" value="InterPro"/>
</dbReference>
<dbReference type="NCBIfam" id="NF047646">
    <property type="entry name" value="REP_Tyr_transpos"/>
    <property type="match status" value="1"/>
</dbReference>
<dbReference type="GO" id="GO:0006313">
    <property type="term" value="P:DNA transposition"/>
    <property type="evidence" value="ECO:0007669"/>
    <property type="project" value="InterPro"/>
</dbReference>
<proteinExistence type="predicted"/>
<organism evidence="2 3">
    <name type="scientific">Methylotenera versatilis (strain 301)</name>
    <dbReference type="NCBI Taxonomy" id="666681"/>
    <lineage>
        <taxon>Bacteria</taxon>
        <taxon>Pseudomonadati</taxon>
        <taxon>Pseudomonadota</taxon>
        <taxon>Betaproteobacteria</taxon>
        <taxon>Nitrosomonadales</taxon>
        <taxon>Methylophilaceae</taxon>
        <taxon>Methylotenera</taxon>
    </lineage>
</organism>
<dbReference type="EMBL" id="CP002056">
    <property type="protein sequence ID" value="ADI29006.1"/>
    <property type="molecule type" value="Genomic_DNA"/>
</dbReference>
<gene>
    <name evidence="2" type="ordered locus">M301_0622</name>
</gene>
<evidence type="ECO:0000259" key="1">
    <source>
        <dbReference type="SMART" id="SM01321"/>
    </source>
</evidence>
<dbReference type="InterPro" id="IPR036515">
    <property type="entry name" value="Transposase_17_sf"/>
</dbReference>
<dbReference type="OrthoDB" id="9794403at2"/>